<dbReference type="CDD" id="cd03137">
    <property type="entry name" value="GATase1_AraC_1"/>
    <property type="match status" value="1"/>
</dbReference>
<feature type="domain" description="HTH araC/xylS-type" evidence="4">
    <location>
        <begin position="216"/>
        <end position="314"/>
    </location>
</feature>
<evidence type="ECO:0000313" key="5">
    <source>
        <dbReference type="EMBL" id="SFC57538.1"/>
    </source>
</evidence>
<dbReference type="RefSeq" id="WP_091983294.1">
    <property type="nucleotide sequence ID" value="NZ_FOLO01000012.1"/>
</dbReference>
<keyword evidence="1" id="KW-0805">Transcription regulation</keyword>
<dbReference type="PANTHER" id="PTHR43130:SF3">
    <property type="entry name" value="HTH-TYPE TRANSCRIPTIONAL REGULATOR RV1931C"/>
    <property type="match status" value="1"/>
</dbReference>
<organism evidence="5 6">
    <name type="scientific">Pseudoalteromonas denitrificans DSM 6059</name>
    <dbReference type="NCBI Taxonomy" id="1123010"/>
    <lineage>
        <taxon>Bacteria</taxon>
        <taxon>Pseudomonadati</taxon>
        <taxon>Pseudomonadota</taxon>
        <taxon>Gammaproteobacteria</taxon>
        <taxon>Alteromonadales</taxon>
        <taxon>Pseudoalteromonadaceae</taxon>
        <taxon>Pseudoalteromonas</taxon>
    </lineage>
</organism>
<dbReference type="GO" id="GO:0003700">
    <property type="term" value="F:DNA-binding transcription factor activity"/>
    <property type="evidence" value="ECO:0007669"/>
    <property type="project" value="InterPro"/>
</dbReference>
<dbReference type="Pfam" id="PF01965">
    <property type="entry name" value="DJ-1_PfpI"/>
    <property type="match status" value="1"/>
</dbReference>
<dbReference type="STRING" id="1123010.SAMN02745724_02001"/>
<evidence type="ECO:0000256" key="2">
    <source>
        <dbReference type="ARBA" id="ARBA00023125"/>
    </source>
</evidence>
<evidence type="ECO:0000313" key="6">
    <source>
        <dbReference type="Proteomes" id="UP000198862"/>
    </source>
</evidence>
<dbReference type="Pfam" id="PF12833">
    <property type="entry name" value="HTH_18"/>
    <property type="match status" value="1"/>
</dbReference>
<protein>
    <submittedName>
        <fullName evidence="5">Transcriptional regulator GlxA family, contains an amidase domain and an AraC-type DNA-binding HTH domain</fullName>
    </submittedName>
</protein>
<reference evidence="5 6" key="1">
    <citation type="submission" date="2016-10" db="EMBL/GenBank/DDBJ databases">
        <authorList>
            <person name="de Groot N.N."/>
        </authorList>
    </citation>
    <scope>NUCLEOTIDE SEQUENCE [LARGE SCALE GENOMIC DNA]</scope>
    <source>
        <strain evidence="5 6">DSM 6059</strain>
    </source>
</reference>
<dbReference type="SUPFAM" id="SSF52317">
    <property type="entry name" value="Class I glutamine amidotransferase-like"/>
    <property type="match status" value="1"/>
</dbReference>
<dbReference type="PROSITE" id="PS00041">
    <property type="entry name" value="HTH_ARAC_FAMILY_1"/>
    <property type="match status" value="1"/>
</dbReference>
<keyword evidence="2 5" id="KW-0238">DNA-binding</keyword>
<accession>A0A1I1KFP0</accession>
<dbReference type="SUPFAM" id="SSF46689">
    <property type="entry name" value="Homeodomain-like"/>
    <property type="match status" value="2"/>
</dbReference>
<evidence type="ECO:0000259" key="4">
    <source>
        <dbReference type="PROSITE" id="PS01124"/>
    </source>
</evidence>
<evidence type="ECO:0000256" key="3">
    <source>
        <dbReference type="ARBA" id="ARBA00023163"/>
    </source>
</evidence>
<dbReference type="GO" id="GO:0043565">
    <property type="term" value="F:sequence-specific DNA binding"/>
    <property type="evidence" value="ECO:0007669"/>
    <property type="project" value="InterPro"/>
</dbReference>
<dbReference type="Gene3D" id="3.40.50.880">
    <property type="match status" value="1"/>
</dbReference>
<dbReference type="Proteomes" id="UP000198862">
    <property type="component" value="Unassembled WGS sequence"/>
</dbReference>
<dbReference type="SMART" id="SM00342">
    <property type="entry name" value="HTH_ARAC"/>
    <property type="match status" value="1"/>
</dbReference>
<dbReference type="InterPro" id="IPR018062">
    <property type="entry name" value="HTH_AraC-typ_CS"/>
</dbReference>
<dbReference type="InterPro" id="IPR018060">
    <property type="entry name" value="HTH_AraC"/>
</dbReference>
<proteinExistence type="predicted"/>
<dbReference type="PROSITE" id="PS01124">
    <property type="entry name" value="HTH_ARAC_FAMILY_2"/>
    <property type="match status" value="1"/>
</dbReference>
<dbReference type="AlphaFoldDB" id="A0A1I1KFP0"/>
<keyword evidence="3" id="KW-0804">Transcription</keyword>
<dbReference type="InterPro" id="IPR029062">
    <property type="entry name" value="Class_I_gatase-like"/>
</dbReference>
<evidence type="ECO:0000256" key="1">
    <source>
        <dbReference type="ARBA" id="ARBA00023015"/>
    </source>
</evidence>
<gene>
    <name evidence="5" type="ORF">SAMN02745724_02001</name>
</gene>
<dbReference type="InterPro" id="IPR009057">
    <property type="entry name" value="Homeodomain-like_sf"/>
</dbReference>
<dbReference type="EMBL" id="FOLO01000012">
    <property type="protein sequence ID" value="SFC57538.1"/>
    <property type="molecule type" value="Genomic_DNA"/>
</dbReference>
<dbReference type="InterPro" id="IPR052158">
    <property type="entry name" value="INH-QAR"/>
</dbReference>
<keyword evidence="6" id="KW-1185">Reference proteome</keyword>
<dbReference type="InterPro" id="IPR002818">
    <property type="entry name" value="DJ-1/PfpI"/>
</dbReference>
<dbReference type="OrthoDB" id="9803764at2"/>
<sequence length="320" mass="35568">MQYIKKVAFICFPGFQALDLVGPMEVFSLAKGAEESGYESCLLSYQGGPITSASGMTITTEKFMSLEGFDSLIIVGGHQVTQHNPHQYLIPYIQEQKTKVKRIVSICTGAFLLARAGLLAHQKVTTHWSCTEQLKALVPSAEVIEDALYIKSGNIYTSAGISAGMDLALSLVEEDHGKSLSISIARELVLFYHRPGGQKQFSDLLQAQSVTHDKVKLACVYIQENLIQELTVSSLAEYVNMSSRNFSRQFTEQLGLPPGKYVQKSRVERAKYYLEQGQLSIAQVANKVGINSITVLSRLFKKYLAISPNDYKKRFYKTSK</sequence>
<dbReference type="PANTHER" id="PTHR43130">
    <property type="entry name" value="ARAC-FAMILY TRANSCRIPTIONAL REGULATOR"/>
    <property type="match status" value="1"/>
</dbReference>
<name>A0A1I1KFP0_9GAMM</name>
<dbReference type="Gene3D" id="1.10.10.60">
    <property type="entry name" value="Homeodomain-like"/>
    <property type="match status" value="2"/>
</dbReference>